<dbReference type="EMBL" id="SLUK01000016">
    <property type="protein sequence ID" value="TCL41039.1"/>
    <property type="molecule type" value="Genomic_DNA"/>
</dbReference>
<dbReference type="Proteomes" id="UP000294682">
    <property type="component" value="Unassembled WGS sequence"/>
</dbReference>
<keyword evidence="1" id="KW-0812">Transmembrane</keyword>
<feature type="transmembrane region" description="Helical" evidence="1">
    <location>
        <begin position="87"/>
        <end position="108"/>
    </location>
</feature>
<keyword evidence="1" id="KW-1133">Transmembrane helix</keyword>
<keyword evidence="3" id="KW-1185">Reference proteome</keyword>
<name>A0A9X8UGM5_9FIRM</name>
<feature type="transmembrane region" description="Helical" evidence="1">
    <location>
        <begin position="40"/>
        <end position="61"/>
    </location>
</feature>
<protein>
    <submittedName>
        <fullName evidence="2">Uncharacterized protein</fullName>
    </submittedName>
</protein>
<sequence length="139" mass="15425">MNRFVKRKLTFAVVILVLGLCVLASSWLLPQGAGPVGTVAGFGFGWTAIGVLRLLQALGYYRDPQRAAKLETWEKEERTRFIREKSYAMGFYVGIFGCGIGVLVAAYLGDEKLADTLAMVVCGMLIAMLGAWRYFQKKY</sequence>
<reference evidence="2 3" key="1">
    <citation type="submission" date="2019-03" db="EMBL/GenBank/DDBJ databases">
        <title>Genomic Encyclopedia of Type Strains, Phase IV (KMG-IV): sequencing the most valuable type-strain genomes for metagenomic binning, comparative biology and taxonomic classification.</title>
        <authorList>
            <person name="Goeker M."/>
        </authorList>
    </citation>
    <scope>NUCLEOTIDE SEQUENCE [LARGE SCALE GENOMIC DNA]</scope>
    <source>
        <strain evidence="2 3">DSM 100433</strain>
    </source>
</reference>
<dbReference type="AlphaFoldDB" id="A0A9X8UGM5"/>
<comment type="caution">
    <text evidence="2">The sequence shown here is derived from an EMBL/GenBank/DDBJ whole genome shotgun (WGS) entry which is preliminary data.</text>
</comment>
<evidence type="ECO:0000256" key="1">
    <source>
        <dbReference type="SAM" id="Phobius"/>
    </source>
</evidence>
<evidence type="ECO:0000313" key="2">
    <source>
        <dbReference type="EMBL" id="TCL41039.1"/>
    </source>
</evidence>
<feature type="transmembrane region" description="Helical" evidence="1">
    <location>
        <begin position="114"/>
        <end position="135"/>
    </location>
</feature>
<dbReference type="CDD" id="cd12148">
    <property type="entry name" value="fungal_TF_MHR"/>
    <property type="match status" value="1"/>
</dbReference>
<keyword evidence="1" id="KW-0472">Membrane</keyword>
<accession>A0A9X8UGM5</accession>
<proteinExistence type="predicted"/>
<dbReference type="RefSeq" id="WP_132085293.1">
    <property type="nucleotide sequence ID" value="NZ_SLUK01000016.1"/>
</dbReference>
<organism evidence="2 3">
    <name type="scientific">Harryflintia acetispora</name>
    <dbReference type="NCBI Taxonomy" id="1849041"/>
    <lineage>
        <taxon>Bacteria</taxon>
        <taxon>Bacillati</taxon>
        <taxon>Bacillota</taxon>
        <taxon>Clostridia</taxon>
        <taxon>Eubacteriales</taxon>
        <taxon>Oscillospiraceae</taxon>
        <taxon>Harryflintia</taxon>
    </lineage>
</organism>
<evidence type="ECO:0000313" key="3">
    <source>
        <dbReference type="Proteomes" id="UP000294682"/>
    </source>
</evidence>
<gene>
    <name evidence="2" type="ORF">EDD78_11637</name>
</gene>